<dbReference type="EMBL" id="JAEFBK010000011">
    <property type="protein sequence ID" value="KAG7551378.1"/>
    <property type="molecule type" value="Genomic_DNA"/>
</dbReference>
<sequence>MGARSSQTVDPGVSQGYSSESETVLVVRRRPHMVNGGGFVVSNSKQQVVFRVHGCGVLGTKGKLLLRNGDGNDLLLIRKMGGIVQALNMVHKKWEGFGYDNEGAERLVFTLKDPKDSCLVQNSSIKILVHGKPPKISSTRHNYVEITGSFAERACNIINSEGRTIAKVRIEKEIEEMVGNKKDLYHVIVKPNVDQSFIVGLIAILTIFMANLPSAKSIYHSIYITELIY</sequence>
<reference evidence="1 2" key="1">
    <citation type="submission" date="2020-12" db="EMBL/GenBank/DDBJ databases">
        <title>Concerted genomic and epigenomic changes stabilize Arabidopsis allopolyploids.</title>
        <authorList>
            <person name="Chen Z."/>
        </authorList>
    </citation>
    <scope>NUCLEOTIDE SEQUENCE [LARGE SCALE GENOMIC DNA]</scope>
    <source>
        <strain evidence="1">Allo738</strain>
        <tissue evidence="1">Leaf</tissue>
    </source>
</reference>
<dbReference type="PANTHER" id="PTHR31087:SF150">
    <property type="entry name" value="PROTEIN LURP-ONE-RELATED 16"/>
    <property type="match status" value="1"/>
</dbReference>
<proteinExistence type="predicted"/>
<evidence type="ECO:0000313" key="2">
    <source>
        <dbReference type="Proteomes" id="UP000694240"/>
    </source>
</evidence>
<keyword evidence="2" id="KW-1185">Reference proteome</keyword>
<organism evidence="1 2">
    <name type="scientific">Arabidopsis thaliana x Arabidopsis arenosa</name>
    <dbReference type="NCBI Taxonomy" id="1240361"/>
    <lineage>
        <taxon>Eukaryota</taxon>
        <taxon>Viridiplantae</taxon>
        <taxon>Streptophyta</taxon>
        <taxon>Embryophyta</taxon>
        <taxon>Tracheophyta</taxon>
        <taxon>Spermatophyta</taxon>
        <taxon>Magnoliopsida</taxon>
        <taxon>eudicotyledons</taxon>
        <taxon>Gunneridae</taxon>
        <taxon>Pentapetalae</taxon>
        <taxon>rosids</taxon>
        <taxon>malvids</taxon>
        <taxon>Brassicales</taxon>
        <taxon>Brassicaceae</taxon>
        <taxon>Camelineae</taxon>
        <taxon>Arabidopsis</taxon>
    </lineage>
</organism>
<dbReference type="Pfam" id="PF04525">
    <property type="entry name" value="LOR"/>
    <property type="match status" value="1"/>
</dbReference>
<dbReference type="Proteomes" id="UP000694240">
    <property type="component" value="Chromosome 11"/>
</dbReference>
<accession>A0A8T1YZ83</accession>
<dbReference type="PANTHER" id="PTHR31087">
    <property type="match status" value="1"/>
</dbReference>
<protein>
    <submittedName>
        <fullName evidence="1">LURP-one-related</fullName>
    </submittedName>
</protein>
<evidence type="ECO:0000313" key="1">
    <source>
        <dbReference type="EMBL" id="KAG7551378.1"/>
    </source>
</evidence>
<dbReference type="AlphaFoldDB" id="A0A8T1YZ83"/>
<dbReference type="InterPro" id="IPR007612">
    <property type="entry name" value="LOR"/>
</dbReference>
<name>A0A8T1YZ83_9BRAS</name>
<gene>
    <name evidence="1" type="ORF">ISN45_Aa06g020580</name>
</gene>
<comment type="caution">
    <text evidence="1">The sequence shown here is derived from an EMBL/GenBank/DDBJ whole genome shotgun (WGS) entry which is preliminary data.</text>
</comment>